<evidence type="ECO:0000313" key="5">
    <source>
        <dbReference type="Proteomes" id="UP000838672"/>
    </source>
</evidence>
<dbReference type="CDD" id="cd04301">
    <property type="entry name" value="NAT_SF"/>
    <property type="match status" value="1"/>
</dbReference>
<dbReference type="EMBL" id="CAKLDI010000002">
    <property type="protein sequence ID" value="CAH0535802.1"/>
    <property type="molecule type" value="Genomic_DNA"/>
</dbReference>
<dbReference type="PANTHER" id="PTHR43072:SF23">
    <property type="entry name" value="UPF0039 PROTEIN C11D3.02C"/>
    <property type="match status" value="1"/>
</dbReference>
<evidence type="ECO:0000256" key="1">
    <source>
        <dbReference type="ARBA" id="ARBA00022679"/>
    </source>
</evidence>
<evidence type="ECO:0000259" key="3">
    <source>
        <dbReference type="PROSITE" id="PS51186"/>
    </source>
</evidence>
<dbReference type="Gene3D" id="3.40.630.30">
    <property type="match status" value="1"/>
</dbReference>
<dbReference type="PROSITE" id="PS51186">
    <property type="entry name" value="GNAT"/>
    <property type="match status" value="1"/>
</dbReference>
<dbReference type="InterPro" id="IPR016181">
    <property type="entry name" value="Acyl_CoA_acyltransferase"/>
</dbReference>
<comment type="caution">
    <text evidence="4">The sequence shown here is derived from an EMBL/GenBank/DDBJ whole genome shotgun (WGS) entry which is preliminary data.</text>
</comment>
<dbReference type="Proteomes" id="UP000838672">
    <property type="component" value="Unassembled WGS sequence"/>
</dbReference>
<dbReference type="RefSeq" id="WP_237468652.1">
    <property type="nucleotide sequence ID" value="NZ_CAKLDI010000002.1"/>
</dbReference>
<proteinExistence type="predicted"/>
<gene>
    <name evidence="4" type="primary">pat</name>
    <name evidence="4" type="ORF">VST7929_03276</name>
</gene>
<reference evidence="4" key="1">
    <citation type="submission" date="2021-11" db="EMBL/GenBank/DDBJ databases">
        <authorList>
            <person name="Rodrigo-Torres L."/>
            <person name="Arahal R. D."/>
            <person name="Lucena T."/>
        </authorList>
    </citation>
    <scope>NUCLEOTIDE SEQUENCE</scope>
    <source>
        <strain evidence="4">CECT 7929</strain>
    </source>
</reference>
<dbReference type="SUPFAM" id="SSF55729">
    <property type="entry name" value="Acyl-CoA N-acyltransferases (Nat)"/>
    <property type="match status" value="1"/>
</dbReference>
<feature type="domain" description="N-acetyltransferase" evidence="3">
    <location>
        <begin position="1"/>
        <end position="165"/>
    </location>
</feature>
<keyword evidence="1 4" id="KW-0808">Transferase</keyword>
<accession>A0ABM8ZY81</accession>
<evidence type="ECO:0000256" key="2">
    <source>
        <dbReference type="ARBA" id="ARBA00023315"/>
    </source>
</evidence>
<evidence type="ECO:0000313" key="4">
    <source>
        <dbReference type="EMBL" id="CAH0535802.1"/>
    </source>
</evidence>
<protein>
    <submittedName>
        <fullName evidence="4">Phosphinothricin N-acetyltransferase</fullName>
        <ecNumber evidence="4">2.3.1.183</ecNumber>
    </submittedName>
</protein>
<keyword evidence="5" id="KW-1185">Reference proteome</keyword>
<name>A0ABM8ZY81_9VIBR</name>
<dbReference type="InterPro" id="IPR000182">
    <property type="entry name" value="GNAT_dom"/>
</dbReference>
<dbReference type="GO" id="GO:0102971">
    <property type="term" value="F:phosphinothricin N-acetyltransferase activity"/>
    <property type="evidence" value="ECO:0007669"/>
    <property type="project" value="UniProtKB-EC"/>
</dbReference>
<keyword evidence="2 4" id="KW-0012">Acyltransferase</keyword>
<organism evidence="4 5">
    <name type="scientific">Vibrio stylophorae</name>
    <dbReference type="NCBI Taxonomy" id="659351"/>
    <lineage>
        <taxon>Bacteria</taxon>
        <taxon>Pseudomonadati</taxon>
        <taxon>Pseudomonadota</taxon>
        <taxon>Gammaproteobacteria</taxon>
        <taxon>Vibrionales</taxon>
        <taxon>Vibrionaceae</taxon>
        <taxon>Vibrio</taxon>
    </lineage>
</organism>
<dbReference type="Pfam" id="PF00583">
    <property type="entry name" value="Acetyltransf_1"/>
    <property type="match status" value="1"/>
</dbReference>
<sequence>MIRPMTLADCAAFNQIYNHYVEQTAVTFDCAPWSLSQRIDWLKGRLANARLGTWVLELDGVVQGFAYHGPFRDRAAFDCASEISIYLAPDVQQCGWGSALMQTLIEHCQKNHYSVLYSVVTAPNQASEKLHRRHDFIFVGRLTGCGYKFEQFHDVLMFERQLQRD</sequence>
<dbReference type="PANTHER" id="PTHR43072">
    <property type="entry name" value="N-ACETYLTRANSFERASE"/>
    <property type="match status" value="1"/>
</dbReference>
<dbReference type="EC" id="2.3.1.183" evidence="4"/>